<feature type="compositionally biased region" description="Low complexity" evidence="5">
    <location>
        <begin position="364"/>
        <end position="375"/>
    </location>
</feature>
<protein>
    <recommendedName>
        <fullName evidence="6">RING-type domain-containing protein</fullName>
    </recommendedName>
</protein>
<dbReference type="Gene3D" id="3.30.40.10">
    <property type="entry name" value="Zinc/RING finger domain, C3HC4 (zinc finger)"/>
    <property type="match status" value="1"/>
</dbReference>
<evidence type="ECO:0000313" key="8">
    <source>
        <dbReference type="Proteomes" id="UP001487740"/>
    </source>
</evidence>
<evidence type="ECO:0000256" key="2">
    <source>
        <dbReference type="ARBA" id="ARBA00022833"/>
    </source>
</evidence>
<feature type="compositionally biased region" description="Low complexity" evidence="5">
    <location>
        <begin position="421"/>
        <end position="484"/>
    </location>
</feature>
<reference evidence="7 8" key="1">
    <citation type="submission" date="2023-03" db="EMBL/GenBank/DDBJ databases">
        <title>High-quality genome of Scylla paramamosain provides insights in environmental adaptation.</title>
        <authorList>
            <person name="Zhang L."/>
        </authorList>
    </citation>
    <scope>NUCLEOTIDE SEQUENCE [LARGE SCALE GENOMIC DNA]</scope>
    <source>
        <strain evidence="7">LZ_2023a</strain>
        <tissue evidence="7">Muscle</tissue>
    </source>
</reference>
<evidence type="ECO:0000256" key="1">
    <source>
        <dbReference type="ARBA" id="ARBA00022771"/>
    </source>
</evidence>
<evidence type="ECO:0000259" key="6">
    <source>
        <dbReference type="PROSITE" id="PS50089"/>
    </source>
</evidence>
<keyword evidence="1 3" id="KW-0479">Metal-binding</keyword>
<feature type="coiled-coil region" evidence="4">
    <location>
        <begin position="28"/>
        <end position="61"/>
    </location>
</feature>
<comment type="caution">
    <text evidence="7">The sequence shown here is derived from an EMBL/GenBank/DDBJ whole genome shotgun (WGS) entry which is preliminary data.</text>
</comment>
<evidence type="ECO:0000256" key="5">
    <source>
        <dbReference type="SAM" id="MobiDB-lite"/>
    </source>
</evidence>
<feature type="region of interest" description="Disordered" evidence="5">
    <location>
        <begin position="312"/>
        <end position="539"/>
    </location>
</feature>
<dbReference type="GO" id="GO:0008270">
    <property type="term" value="F:zinc ion binding"/>
    <property type="evidence" value="ECO:0007669"/>
    <property type="project" value="UniProtKB-KW"/>
</dbReference>
<dbReference type="PROSITE" id="PS50089">
    <property type="entry name" value="ZF_RING_2"/>
    <property type="match status" value="1"/>
</dbReference>
<keyword evidence="2" id="KW-0862">Zinc</keyword>
<dbReference type="Pfam" id="PF13920">
    <property type="entry name" value="zf-C3HC4_3"/>
    <property type="match status" value="1"/>
</dbReference>
<feature type="compositionally biased region" description="Low complexity" evidence="5">
    <location>
        <begin position="330"/>
        <end position="345"/>
    </location>
</feature>
<dbReference type="AlphaFoldDB" id="A0AAW0TR42"/>
<dbReference type="Proteomes" id="UP001487740">
    <property type="component" value="Unassembled WGS sequence"/>
</dbReference>
<organism evidence="7 8">
    <name type="scientific">Scylla paramamosain</name>
    <name type="common">Mud crab</name>
    <dbReference type="NCBI Taxonomy" id="85552"/>
    <lineage>
        <taxon>Eukaryota</taxon>
        <taxon>Metazoa</taxon>
        <taxon>Ecdysozoa</taxon>
        <taxon>Arthropoda</taxon>
        <taxon>Crustacea</taxon>
        <taxon>Multicrustacea</taxon>
        <taxon>Malacostraca</taxon>
        <taxon>Eumalacostraca</taxon>
        <taxon>Eucarida</taxon>
        <taxon>Decapoda</taxon>
        <taxon>Pleocyemata</taxon>
        <taxon>Brachyura</taxon>
        <taxon>Eubrachyura</taxon>
        <taxon>Portunoidea</taxon>
        <taxon>Portunidae</taxon>
        <taxon>Portuninae</taxon>
        <taxon>Scylla</taxon>
    </lineage>
</organism>
<keyword evidence="4" id="KW-0175">Coiled coil</keyword>
<dbReference type="InterPro" id="IPR013083">
    <property type="entry name" value="Znf_RING/FYVE/PHD"/>
</dbReference>
<gene>
    <name evidence="7" type="ORF">O3P69_008895</name>
</gene>
<feature type="domain" description="RING-type" evidence="6">
    <location>
        <begin position="77"/>
        <end position="123"/>
    </location>
</feature>
<feature type="compositionally biased region" description="Low complexity" evidence="5">
    <location>
        <begin position="387"/>
        <end position="406"/>
    </location>
</feature>
<evidence type="ECO:0000256" key="4">
    <source>
        <dbReference type="SAM" id="Coils"/>
    </source>
</evidence>
<dbReference type="EMBL" id="JARAKH010000027">
    <property type="protein sequence ID" value="KAK8389508.1"/>
    <property type="molecule type" value="Genomic_DNA"/>
</dbReference>
<feature type="compositionally biased region" description="Polar residues" evidence="5">
    <location>
        <begin position="407"/>
        <end position="420"/>
    </location>
</feature>
<feature type="compositionally biased region" description="Gly residues" evidence="5">
    <location>
        <begin position="346"/>
        <end position="358"/>
    </location>
</feature>
<name>A0AAW0TR42_SCYPA</name>
<sequence length="539" mass="57784">MPRPLAQNVLMRPLVALALPGMYLVYKYNQYKRQQQEANRRKAAERELVQLHHKIDKLLNKLDQHEPELAMTQEEECVICVNAKATMQTFPCGHRVVCRKCFVKTIQVAVSQRLLPLRCVVCRAKILRLRQARDSPFPTSVSQYSMSAVSASGRMMPNSSSLYSFTSGSSGVSGLSNVSSASSSSGGSYRSGLREGKLSRPVTLYSSKRIPAGKKVRYTVSSKSGARSKEPLKGGLPQIRIDEYHEPACRPPPVSRPPRVHIRENKVAPQETLGRLPTIKEYTEFITEKEMEKEKSSSTRIRCAQKLVSQIEHQQGVPARSRSPRPIAFTAPSSARPSSAAAGPGTARGGRTTGGGGLQAHQMSRSPSASPSGASNTRSTPDKGRRGSASSSASLRSNASLASGASVKSSASTLSNASCMSASSVKSVASTKSVASAKSGASVKSGASAKSGASVKSGASGRSSTSTKSTCSSKSTATVKAAKGGSSLKKEPESKGVRRKEANDKKQETNEKRPKQNKGESKIKMLKKRFEGKEYMRLQ</sequence>
<keyword evidence="1 3" id="KW-0863">Zinc-finger</keyword>
<keyword evidence="8" id="KW-1185">Reference proteome</keyword>
<evidence type="ECO:0000256" key="3">
    <source>
        <dbReference type="PROSITE-ProRule" id="PRU00175"/>
    </source>
</evidence>
<accession>A0AAW0TR42</accession>
<feature type="compositionally biased region" description="Basic and acidic residues" evidence="5">
    <location>
        <begin position="488"/>
        <end position="539"/>
    </location>
</feature>
<dbReference type="InterPro" id="IPR001841">
    <property type="entry name" value="Znf_RING"/>
</dbReference>
<evidence type="ECO:0000313" key="7">
    <source>
        <dbReference type="EMBL" id="KAK8389508.1"/>
    </source>
</evidence>
<proteinExistence type="predicted"/>
<dbReference type="SUPFAM" id="SSF57850">
    <property type="entry name" value="RING/U-box"/>
    <property type="match status" value="1"/>
</dbReference>